<dbReference type="Pfam" id="PF04677">
    <property type="entry name" value="CwfJ_C_1"/>
    <property type="match status" value="1"/>
</dbReference>
<evidence type="ECO:0000313" key="6">
    <source>
        <dbReference type="Proteomes" id="UP001165063"/>
    </source>
</evidence>
<evidence type="ECO:0000259" key="3">
    <source>
        <dbReference type="Pfam" id="PF04676"/>
    </source>
</evidence>
<comment type="caution">
    <text evidence="5">The sequence shown here is derived from an EMBL/GenBank/DDBJ whole genome shotgun (WGS) entry which is preliminary data.</text>
</comment>
<feature type="region of interest" description="Disordered" evidence="2">
    <location>
        <begin position="1"/>
        <end position="80"/>
    </location>
</feature>
<dbReference type="InterPro" id="IPR006768">
    <property type="entry name" value="Cwf19-like_C_dom-1"/>
</dbReference>
<organism evidence="5 6">
    <name type="scientific">Ambrosiozyma monospora</name>
    <name type="common">Yeast</name>
    <name type="synonym">Endomycopsis monosporus</name>
    <dbReference type="NCBI Taxonomy" id="43982"/>
    <lineage>
        <taxon>Eukaryota</taxon>
        <taxon>Fungi</taxon>
        <taxon>Dikarya</taxon>
        <taxon>Ascomycota</taxon>
        <taxon>Saccharomycotina</taxon>
        <taxon>Pichiomycetes</taxon>
        <taxon>Pichiales</taxon>
        <taxon>Pichiaceae</taxon>
        <taxon>Ambrosiozyma</taxon>
    </lineage>
</organism>
<dbReference type="SUPFAM" id="SSF54197">
    <property type="entry name" value="HIT-like"/>
    <property type="match status" value="1"/>
</dbReference>
<evidence type="ECO:0000256" key="1">
    <source>
        <dbReference type="ARBA" id="ARBA00006795"/>
    </source>
</evidence>
<dbReference type="InterPro" id="IPR040194">
    <property type="entry name" value="Cwf19-like"/>
</dbReference>
<reference evidence="5" key="1">
    <citation type="submission" date="2023-04" db="EMBL/GenBank/DDBJ databases">
        <title>Ambrosiozyma monospora NBRC 1965.</title>
        <authorList>
            <person name="Ichikawa N."/>
            <person name="Sato H."/>
            <person name="Tonouchi N."/>
        </authorList>
    </citation>
    <scope>NUCLEOTIDE SEQUENCE</scope>
    <source>
        <strain evidence="5">NBRC 1965</strain>
    </source>
</reference>
<dbReference type="AlphaFoldDB" id="A0A9W7DCG5"/>
<protein>
    <submittedName>
        <fullName evidence="5">Unnamed protein product</fullName>
    </submittedName>
</protein>
<feature type="domain" description="Cwf19-like protein C-terminal" evidence="3">
    <location>
        <begin position="520"/>
        <end position="605"/>
    </location>
</feature>
<dbReference type="Proteomes" id="UP001165063">
    <property type="component" value="Unassembled WGS sequence"/>
</dbReference>
<dbReference type="GO" id="GO:0071014">
    <property type="term" value="C:post-mRNA release spliceosomal complex"/>
    <property type="evidence" value="ECO:0007669"/>
    <property type="project" value="TreeGrafter"/>
</dbReference>
<keyword evidence="6" id="KW-1185">Reference proteome</keyword>
<dbReference type="GO" id="GO:0000398">
    <property type="term" value="P:mRNA splicing, via spliceosome"/>
    <property type="evidence" value="ECO:0007669"/>
    <property type="project" value="TreeGrafter"/>
</dbReference>
<evidence type="ECO:0000256" key="2">
    <source>
        <dbReference type="SAM" id="MobiDB-lite"/>
    </source>
</evidence>
<gene>
    <name evidence="5" type="ORF">Amon01_000113100</name>
</gene>
<comment type="similarity">
    <text evidence="1">Belongs to the CWF19 family.</text>
</comment>
<dbReference type="PANTHER" id="PTHR12072:SF5">
    <property type="entry name" value="CWF19-LIKE PROTEIN 2"/>
    <property type="match status" value="1"/>
</dbReference>
<evidence type="ECO:0000313" key="5">
    <source>
        <dbReference type="EMBL" id="GMG20297.1"/>
    </source>
</evidence>
<feature type="domain" description="Cwf19-like C-terminal" evidence="4">
    <location>
        <begin position="388"/>
        <end position="498"/>
    </location>
</feature>
<dbReference type="OrthoDB" id="2113965at2759"/>
<dbReference type="PANTHER" id="PTHR12072">
    <property type="entry name" value="CWF19, CELL CYCLE CONTROL PROTEIN"/>
    <property type="match status" value="1"/>
</dbReference>
<dbReference type="InterPro" id="IPR036265">
    <property type="entry name" value="HIT-like_sf"/>
</dbReference>
<evidence type="ECO:0000259" key="4">
    <source>
        <dbReference type="Pfam" id="PF04677"/>
    </source>
</evidence>
<sequence length="609" mass="70856">MSDQAHHTSNSTKQHSSHYHRSRDYSDSRRHHHHHEHHHRHSRSRHGHSSQRHSSHDTSDRKRRHSEKENTHRESRDEFKGYMVVEASDFESSSDELETQGVLSSLKDGNGNLNLQLLEHYDIPNDLKQRKMPDAPSNTASHDLKRMDKHYPQKKKTVLDVKYEFGDGGSNWRMMKLDKILEQSKFDAYKEAEDYALERYGDLRLFYIALEEKEELYRRKKVHDRRSWVYKPTGRLIKKHGLKLESQKDNTGEVEDEQVTADQVSEARIRMMKAKIMGSVLFPKLEARYHELNSSFSKQQNMKVKSDLSRNKNGNLTFVDENDLTISQMVEVEKESTSKDNLRQSAKQIASMKTFDNNDLDQQDEVASKLAKLSKTSEITINKFIEDPKLMKALESCLFCQGNGVRDLPILKETDSFYITLPPKPEITSNGTLIVPKKHIKNGLYLDSNQYEELKDIMESLSIFYFKTHKQNVIFYEESLYDTNHANIKCVPIPVSFEPKTVGSYFREGIMERVIDNEHHHQALIDTSAKGYRQSLAKEAPFFHVWLDIDGGLGHIVEDIADWPKHDAFSRRIIGGFLDVDQFKIMSRPKFSAEKRSVIQSFAEKLKDM</sequence>
<dbReference type="EMBL" id="BSXU01000337">
    <property type="protein sequence ID" value="GMG20297.1"/>
    <property type="molecule type" value="Genomic_DNA"/>
</dbReference>
<accession>A0A9W7DCG5</accession>
<dbReference type="Pfam" id="PF04676">
    <property type="entry name" value="CwfJ_C_2"/>
    <property type="match status" value="1"/>
</dbReference>
<dbReference type="Gene3D" id="3.30.428.10">
    <property type="entry name" value="HIT-like"/>
    <property type="match status" value="1"/>
</dbReference>
<dbReference type="InterPro" id="IPR006767">
    <property type="entry name" value="Cwf19-like_C_dom-2"/>
</dbReference>
<proteinExistence type="inferred from homology"/>
<feature type="compositionally biased region" description="Basic residues" evidence="2">
    <location>
        <begin position="29"/>
        <end position="53"/>
    </location>
</feature>
<feature type="compositionally biased region" description="Basic and acidic residues" evidence="2">
    <location>
        <begin position="54"/>
        <end position="80"/>
    </location>
</feature>
<name>A0A9W7DCG5_AMBMO</name>